<dbReference type="EMBL" id="CDSF01000092">
    <property type="protein sequence ID" value="CEO99675.1"/>
    <property type="molecule type" value="Genomic_DNA"/>
</dbReference>
<dbReference type="OMA" id="KYLGCNP"/>
<reference evidence="6 8" key="1">
    <citation type="submission" date="2015-02" db="EMBL/GenBank/DDBJ databases">
        <authorList>
            <person name="Chooi Y.-H."/>
        </authorList>
    </citation>
    <scope>NUCLEOTIDE SEQUENCE [LARGE SCALE GENOMIC DNA]</scope>
    <source>
        <strain evidence="6">E3</strain>
    </source>
</reference>
<dbReference type="Pfam" id="PF13532">
    <property type="entry name" value="2OG-FeII_Oxy_2"/>
    <property type="match status" value="1"/>
</dbReference>
<keyword evidence="7" id="KW-0496">Mitochondrion</keyword>
<dbReference type="InterPro" id="IPR012677">
    <property type="entry name" value="Nucleotide-bd_a/b_plait_sf"/>
</dbReference>
<dbReference type="EMBL" id="OVEO01000008">
    <property type="protein sequence ID" value="SPQ97995.1"/>
    <property type="molecule type" value="Genomic_DNA"/>
</dbReference>
<dbReference type="GO" id="GO:0032259">
    <property type="term" value="P:methylation"/>
    <property type="evidence" value="ECO:0007669"/>
    <property type="project" value="UniProtKB-KW"/>
</dbReference>
<dbReference type="InterPro" id="IPR051422">
    <property type="entry name" value="AlkB_tRNA_MeTrf/Diox"/>
</dbReference>
<dbReference type="GO" id="GO:0008175">
    <property type="term" value="F:tRNA methyltransferase activity"/>
    <property type="evidence" value="ECO:0007669"/>
    <property type="project" value="UniProtKB-ARBA"/>
</dbReference>
<proteinExistence type="predicted"/>
<evidence type="ECO:0000313" key="6">
    <source>
        <dbReference type="EMBL" id="CEO99675.1"/>
    </source>
</evidence>
<dbReference type="AlphaFoldDB" id="A0A0G4IWK2"/>
<sequence>MHGDYKQCRNQAEPTPHVLIRGTGHRLGDTGEFLYDVLGQYGDVVDVQVPALRSHAVATMATPAQAQRVVGELSGHPALQSRSLTLTYCMPRGDPFSGLDDVSSTARVAVPGLRLVHDFITEEQEASLLAMLTGASGWVTLSRRRVLHFGVKFDYRTNDVDVNGVVPPLPPELQVLAERMHRDGLTPFRCDQVTVNEYVPGAGIPAHIDTHSAFHDGIASITAGAETVMTFTDDDGEGNKVDVLLPRRSLLVMNGAARYAWRHAIRCRRYDRIDGDVRERHTRTSFTFRAVNYSRSCTCAFESKCDRHVVDADRLEQVATVSEVDRDRVDVSPDVEREFVHAFYDTVADHFSSTRYKPWPLVERFLLDLPPHALIADIGCGNGKYLSCVKPAARMVGFDRCASLVAHCRKRLPACEVGIADALRVPLRSNSFDAACSVAVLHHIANRPRRIRLIAELARIVRPGGRIIIVAWAMEQDPLSRRRFTDRDCFVPWTRTRRFAADGNQDVVQRFCHVYAGGELADLIAEVPDLCIVSERFDRSNWVVIARKVVHN</sequence>
<dbReference type="Gene3D" id="2.60.120.590">
    <property type="entry name" value="Alpha-ketoglutarate-dependent dioxygenase AlkB-like"/>
    <property type="match status" value="1"/>
</dbReference>
<evidence type="ECO:0000256" key="3">
    <source>
        <dbReference type="ARBA" id="ARBA00022833"/>
    </source>
</evidence>
<dbReference type="SUPFAM" id="SSF54928">
    <property type="entry name" value="RNA-binding domain, RBD"/>
    <property type="match status" value="1"/>
</dbReference>
<dbReference type="InterPro" id="IPR027450">
    <property type="entry name" value="AlkB-like"/>
</dbReference>
<dbReference type="InterPro" id="IPR013216">
    <property type="entry name" value="Methyltransf_11"/>
</dbReference>
<dbReference type="GO" id="GO:0008757">
    <property type="term" value="F:S-adenosylmethionine-dependent methyltransferase activity"/>
    <property type="evidence" value="ECO:0007669"/>
    <property type="project" value="InterPro"/>
</dbReference>
<dbReference type="OrthoDB" id="271595at2759"/>
<feature type="domain" description="Fe2OG dioxygenase" evidence="5">
    <location>
        <begin position="186"/>
        <end position="292"/>
    </location>
</feature>
<dbReference type="CDD" id="cd02440">
    <property type="entry name" value="AdoMet_MTases"/>
    <property type="match status" value="1"/>
</dbReference>
<dbReference type="InterPro" id="IPR005123">
    <property type="entry name" value="Oxoglu/Fe-dep_dioxygenase_dom"/>
</dbReference>
<dbReference type="PANTHER" id="PTHR13069">
    <property type="entry name" value="ALKYLATED DNA REPAIR PROTEIN ALKB HOMOLOG 8"/>
    <property type="match status" value="1"/>
</dbReference>
<organism evidence="6 8">
    <name type="scientific">Plasmodiophora brassicae</name>
    <name type="common">Clubroot disease agent</name>
    <dbReference type="NCBI Taxonomy" id="37360"/>
    <lineage>
        <taxon>Eukaryota</taxon>
        <taxon>Sar</taxon>
        <taxon>Rhizaria</taxon>
        <taxon>Endomyxa</taxon>
        <taxon>Phytomyxea</taxon>
        <taxon>Plasmodiophorida</taxon>
        <taxon>Plasmodiophoridae</taxon>
        <taxon>Plasmodiophora</taxon>
    </lineage>
</organism>
<evidence type="ECO:0000259" key="5">
    <source>
        <dbReference type="PROSITE" id="PS51471"/>
    </source>
</evidence>
<keyword evidence="1" id="KW-0489">Methyltransferase</keyword>
<dbReference type="InterPro" id="IPR029063">
    <property type="entry name" value="SAM-dependent_MTases_sf"/>
</dbReference>
<evidence type="ECO:0000313" key="8">
    <source>
        <dbReference type="Proteomes" id="UP000039324"/>
    </source>
</evidence>
<evidence type="ECO:0000313" key="7">
    <source>
        <dbReference type="EMBL" id="SPQ97995.1"/>
    </source>
</evidence>
<gene>
    <name evidence="6" type="ORF">PBRA_007408</name>
    <name evidence="7" type="ORF">PLBR_LOCUS5210</name>
</gene>
<evidence type="ECO:0000313" key="9">
    <source>
        <dbReference type="Proteomes" id="UP000290189"/>
    </source>
</evidence>
<name>A0A0G4IWK2_PLABS</name>
<dbReference type="Proteomes" id="UP000039324">
    <property type="component" value="Unassembled WGS sequence"/>
</dbReference>
<dbReference type="SUPFAM" id="SSF53335">
    <property type="entry name" value="S-adenosyl-L-methionine-dependent methyltransferases"/>
    <property type="match status" value="1"/>
</dbReference>
<keyword evidence="3" id="KW-0862">Zinc</keyword>
<keyword evidence="4" id="KW-0694">RNA-binding</keyword>
<evidence type="ECO:0000256" key="2">
    <source>
        <dbReference type="ARBA" id="ARBA00022679"/>
    </source>
</evidence>
<evidence type="ECO:0000256" key="4">
    <source>
        <dbReference type="ARBA" id="ARBA00022884"/>
    </source>
</evidence>
<dbReference type="PROSITE" id="PS51471">
    <property type="entry name" value="FE2OG_OXY"/>
    <property type="match status" value="1"/>
</dbReference>
<dbReference type="GO" id="GO:0003723">
    <property type="term" value="F:RNA binding"/>
    <property type="evidence" value="ECO:0007669"/>
    <property type="project" value="UniProtKB-KW"/>
</dbReference>
<keyword evidence="2" id="KW-0808">Transferase</keyword>
<dbReference type="Proteomes" id="UP000290189">
    <property type="component" value="Unassembled WGS sequence"/>
</dbReference>
<protein>
    <recommendedName>
        <fullName evidence="5">Fe2OG dioxygenase domain-containing protein</fullName>
    </recommendedName>
</protein>
<evidence type="ECO:0000256" key="1">
    <source>
        <dbReference type="ARBA" id="ARBA00022603"/>
    </source>
</evidence>
<geneLocation type="mitochondrion" evidence="7"/>
<dbReference type="Gene3D" id="3.40.50.150">
    <property type="entry name" value="Vaccinia Virus protein VP39"/>
    <property type="match status" value="1"/>
</dbReference>
<dbReference type="Pfam" id="PF08241">
    <property type="entry name" value="Methyltransf_11"/>
    <property type="match status" value="1"/>
</dbReference>
<keyword evidence="8" id="KW-1185">Reference proteome</keyword>
<dbReference type="STRING" id="37360.A0A0G4IWK2"/>
<dbReference type="Gene3D" id="3.30.70.330">
    <property type="match status" value="1"/>
</dbReference>
<accession>A0A0G4IWK2</accession>
<reference evidence="7 9" key="2">
    <citation type="submission" date="2018-03" db="EMBL/GenBank/DDBJ databases">
        <authorList>
            <person name="Fogelqvist J."/>
        </authorList>
    </citation>
    <scope>NUCLEOTIDE SEQUENCE [LARGE SCALE GENOMIC DNA]</scope>
</reference>
<dbReference type="InterPro" id="IPR037151">
    <property type="entry name" value="AlkB-like_sf"/>
</dbReference>
<dbReference type="SUPFAM" id="SSF51197">
    <property type="entry name" value="Clavaminate synthase-like"/>
    <property type="match status" value="1"/>
</dbReference>
<dbReference type="GO" id="GO:0006400">
    <property type="term" value="P:tRNA modification"/>
    <property type="evidence" value="ECO:0007669"/>
    <property type="project" value="UniProtKB-ARBA"/>
</dbReference>
<dbReference type="PANTHER" id="PTHR13069:SF21">
    <property type="entry name" value="ALKYLATED DNA REPAIR PROTEIN ALKB HOMOLOG 8"/>
    <property type="match status" value="1"/>
</dbReference>
<dbReference type="InterPro" id="IPR035979">
    <property type="entry name" value="RBD_domain_sf"/>
</dbReference>